<gene>
    <name evidence="1" type="ORF">OUZ56_024053</name>
</gene>
<name>A0ABR0B005_9CRUS</name>
<dbReference type="EMBL" id="JAOYFB010000039">
    <property type="protein sequence ID" value="KAK4030714.1"/>
    <property type="molecule type" value="Genomic_DNA"/>
</dbReference>
<keyword evidence="2" id="KW-1185">Reference proteome</keyword>
<evidence type="ECO:0000313" key="2">
    <source>
        <dbReference type="Proteomes" id="UP001234178"/>
    </source>
</evidence>
<organism evidence="1 2">
    <name type="scientific">Daphnia magna</name>
    <dbReference type="NCBI Taxonomy" id="35525"/>
    <lineage>
        <taxon>Eukaryota</taxon>
        <taxon>Metazoa</taxon>
        <taxon>Ecdysozoa</taxon>
        <taxon>Arthropoda</taxon>
        <taxon>Crustacea</taxon>
        <taxon>Branchiopoda</taxon>
        <taxon>Diplostraca</taxon>
        <taxon>Cladocera</taxon>
        <taxon>Anomopoda</taxon>
        <taxon>Daphniidae</taxon>
        <taxon>Daphnia</taxon>
    </lineage>
</organism>
<accession>A0ABR0B005</accession>
<reference evidence="1 2" key="1">
    <citation type="journal article" date="2023" name="Nucleic Acids Res.">
        <title>The hologenome of Daphnia magna reveals possible DNA methylation and microbiome-mediated evolution of the host genome.</title>
        <authorList>
            <person name="Chaturvedi A."/>
            <person name="Li X."/>
            <person name="Dhandapani V."/>
            <person name="Marshall H."/>
            <person name="Kissane S."/>
            <person name="Cuenca-Cambronero M."/>
            <person name="Asole G."/>
            <person name="Calvet F."/>
            <person name="Ruiz-Romero M."/>
            <person name="Marangio P."/>
            <person name="Guigo R."/>
            <person name="Rago D."/>
            <person name="Mirbahai L."/>
            <person name="Eastwood N."/>
            <person name="Colbourne J.K."/>
            <person name="Zhou J."/>
            <person name="Mallon E."/>
            <person name="Orsini L."/>
        </authorList>
    </citation>
    <scope>NUCLEOTIDE SEQUENCE [LARGE SCALE GENOMIC DNA]</scope>
    <source>
        <strain evidence="1">LRV0_1</strain>
    </source>
</reference>
<sequence length="149" mass="17237">MEIREILNNPSTKLYLKFLSYALQCLNEFNTVFQAESPLLYTLKNRVADLIRDFASNFMEVEFVRDIDPLELDPSEEEHYLVVEHIYLVILAEETVSSDEISSEQINRIRLDCRNSYRTAINPIRARTVAARKGDVTWSMTMLCDPAGI</sequence>
<evidence type="ECO:0000313" key="1">
    <source>
        <dbReference type="EMBL" id="KAK4030714.1"/>
    </source>
</evidence>
<protein>
    <submittedName>
        <fullName evidence="1">Uncharacterized protein</fullName>
    </submittedName>
</protein>
<proteinExistence type="predicted"/>
<dbReference type="Proteomes" id="UP001234178">
    <property type="component" value="Unassembled WGS sequence"/>
</dbReference>
<comment type="caution">
    <text evidence="1">The sequence shown here is derived from an EMBL/GenBank/DDBJ whole genome shotgun (WGS) entry which is preliminary data.</text>
</comment>